<evidence type="ECO:0000313" key="1">
    <source>
        <dbReference type="EMBL" id="GFT34286.1"/>
    </source>
</evidence>
<name>A0A8X6NWB2_NEPPI</name>
<gene>
    <name evidence="1" type="primary">NCL1_38110</name>
    <name evidence="1" type="ORF">NPIL_311341</name>
</gene>
<dbReference type="Proteomes" id="UP000887013">
    <property type="component" value="Unassembled WGS sequence"/>
</dbReference>
<protein>
    <submittedName>
        <fullName evidence="1">Uncharacterized protein</fullName>
    </submittedName>
</protein>
<comment type="caution">
    <text evidence="1">The sequence shown here is derived from an EMBL/GenBank/DDBJ whole genome shotgun (WGS) entry which is preliminary data.</text>
</comment>
<keyword evidence="2" id="KW-1185">Reference proteome</keyword>
<dbReference type="AlphaFoldDB" id="A0A8X6NWB2"/>
<accession>A0A8X6NWB2</accession>
<dbReference type="OrthoDB" id="6418612at2759"/>
<reference evidence="1" key="1">
    <citation type="submission" date="2020-08" db="EMBL/GenBank/DDBJ databases">
        <title>Multicomponent nature underlies the extraordinary mechanical properties of spider dragline silk.</title>
        <authorList>
            <person name="Kono N."/>
            <person name="Nakamura H."/>
            <person name="Mori M."/>
            <person name="Yoshida Y."/>
            <person name="Ohtoshi R."/>
            <person name="Malay A.D."/>
            <person name="Moran D.A.P."/>
            <person name="Tomita M."/>
            <person name="Numata K."/>
            <person name="Arakawa K."/>
        </authorList>
    </citation>
    <scope>NUCLEOTIDE SEQUENCE</scope>
</reference>
<proteinExistence type="predicted"/>
<dbReference type="EMBL" id="BMAW01013479">
    <property type="protein sequence ID" value="GFT34286.1"/>
    <property type="molecule type" value="Genomic_DNA"/>
</dbReference>
<evidence type="ECO:0000313" key="2">
    <source>
        <dbReference type="Proteomes" id="UP000887013"/>
    </source>
</evidence>
<sequence length="315" mass="37543">MIIRKWLPLQRLAQVRIARGILCNSEFKNVFPDFLRGQALVDTQYKYRILSSLDLPNVLKKPTMGIIQALGIEIANWCLWHKVFLIDATLDYWNRIQWYSHGTINRLETARALIRDENISIGQRFNLACAYYLESDVRTLWKDMSLEYRHCFVTRKYEYKSRTFWNDLGLLQLLPNLENPETRFRSILISIGNEAFHPFDLYLCLSQLEDHQLDNLFDLLSTEQCVSVCRSFLHWPLQGLFLEIFERLRTNMSTLFYIKLFVFFLCEKCNTKWSDYDYEDLVKRIWSSLPHDTKSFTRRSGIFPFLKKVLDNEGQ</sequence>
<organism evidence="1 2">
    <name type="scientific">Nephila pilipes</name>
    <name type="common">Giant wood spider</name>
    <name type="synonym">Nephila maculata</name>
    <dbReference type="NCBI Taxonomy" id="299642"/>
    <lineage>
        <taxon>Eukaryota</taxon>
        <taxon>Metazoa</taxon>
        <taxon>Ecdysozoa</taxon>
        <taxon>Arthropoda</taxon>
        <taxon>Chelicerata</taxon>
        <taxon>Arachnida</taxon>
        <taxon>Araneae</taxon>
        <taxon>Araneomorphae</taxon>
        <taxon>Entelegynae</taxon>
        <taxon>Araneoidea</taxon>
        <taxon>Nephilidae</taxon>
        <taxon>Nephila</taxon>
    </lineage>
</organism>